<protein>
    <recommendedName>
        <fullName evidence="1">DUF7677 domain-containing protein</fullName>
    </recommendedName>
</protein>
<gene>
    <name evidence="2" type="ORF">I3J27_08415</name>
</gene>
<name>A0ABY7MQI1_9BRAD</name>
<dbReference type="RefSeq" id="WP_270167657.1">
    <property type="nucleotide sequence ID" value="NZ_CP089391.1"/>
</dbReference>
<sequence>MARLGDSVSGALRTLGFWLANGSVGYPLLEGFDYSCIFREPSALEAAMAIYANVLRMDESGQELNARAAERRAAQWIRTYVDPTYVVDPPFESWEVALHEPPGRTDKDPDAALSH</sequence>
<feature type="domain" description="DUF7677" evidence="1">
    <location>
        <begin position="4"/>
        <end position="99"/>
    </location>
</feature>
<organism evidence="2 3">
    <name type="scientific">Bradyrhizobium xenonodulans</name>
    <dbReference type="NCBI Taxonomy" id="2736875"/>
    <lineage>
        <taxon>Bacteria</taxon>
        <taxon>Pseudomonadati</taxon>
        <taxon>Pseudomonadota</taxon>
        <taxon>Alphaproteobacteria</taxon>
        <taxon>Hyphomicrobiales</taxon>
        <taxon>Nitrobacteraceae</taxon>
        <taxon>Bradyrhizobium</taxon>
    </lineage>
</organism>
<reference evidence="2" key="1">
    <citation type="submission" date="2021-12" db="EMBL/GenBank/DDBJ databases">
        <title>Bradyrhizobium xenonodulans sp. nov.</title>
        <authorList>
            <person name="Claassens R."/>
            <person name="Venter S.N."/>
            <person name="Beukes C.W."/>
            <person name="Stepkowski T."/>
            <person name="Steenkamp E.T."/>
        </authorList>
    </citation>
    <scope>NUCLEOTIDE SEQUENCE</scope>
    <source>
        <strain evidence="2">14AB</strain>
    </source>
</reference>
<dbReference type="EMBL" id="CP089391">
    <property type="protein sequence ID" value="WBL80429.1"/>
    <property type="molecule type" value="Genomic_DNA"/>
</dbReference>
<evidence type="ECO:0000313" key="2">
    <source>
        <dbReference type="EMBL" id="WBL80429.1"/>
    </source>
</evidence>
<evidence type="ECO:0000259" key="1">
    <source>
        <dbReference type="Pfam" id="PF24725"/>
    </source>
</evidence>
<accession>A0ABY7MQI1</accession>
<proteinExistence type="predicted"/>
<dbReference type="InterPro" id="IPR056094">
    <property type="entry name" value="DUF7677"/>
</dbReference>
<keyword evidence="3" id="KW-1185">Reference proteome</keyword>
<dbReference type="Pfam" id="PF24725">
    <property type="entry name" value="DUF7677"/>
    <property type="match status" value="1"/>
</dbReference>
<dbReference type="Proteomes" id="UP001179614">
    <property type="component" value="Chromosome"/>
</dbReference>
<evidence type="ECO:0000313" key="3">
    <source>
        <dbReference type="Proteomes" id="UP001179614"/>
    </source>
</evidence>